<comment type="caution">
    <text evidence="2">The sequence shown here is derived from an EMBL/GenBank/DDBJ whole genome shotgun (WGS) entry which is preliminary data.</text>
</comment>
<dbReference type="RefSeq" id="WP_053521362.1">
    <property type="nucleotide sequence ID" value="NZ_LHCF01000003.1"/>
</dbReference>
<organism evidence="2 3">
    <name type="scientific">Candidatus Phytoplasma pruni</name>
    <dbReference type="NCBI Taxonomy" id="479893"/>
    <lineage>
        <taxon>Bacteria</taxon>
        <taxon>Bacillati</taxon>
        <taxon>Mycoplasmatota</taxon>
        <taxon>Mollicutes</taxon>
        <taxon>Acholeplasmatales</taxon>
        <taxon>Acholeplasmataceae</taxon>
        <taxon>Candidatus Phytoplasma</taxon>
        <taxon>16SrIII (X-disease group)</taxon>
    </lineage>
</organism>
<feature type="coiled-coil region" evidence="1">
    <location>
        <begin position="207"/>
        <end position="234"/>
    </location>
</feature>
<dbReference type="PATRIC" id="fig|479893.3.peg.178"/>
<proteinExistence type="predicted"/>
<gene>
    <name evidence="2" type="ORF">CPX_001395</name>
</gene>
<evidence type="ECO:0000256" key="1">
    <source>
        <dbReference type="SAM" id="Coils"/>
    </source>
</evidence>
<protein>
    <submittedName>
        <fullName evidence="2">Uncharacterized protein</fullName>
    </submittedName>
</protein>
<dbReference type="AlphaFoldDB" id="A0A0M1N0P3"/>
<dbReference type="STRING" id="479893.CPX_001395"/>
<name>A0A0M1N0P3_9MOLU</name>
<evidence type="ECO:0000313" key="2">
    <source>
        <dbReference type="EMBL" id="KOR75605.1"/>
    </source>
</evidence>
<evidence type="ECO:0000313" key="3">
    <source>
        <dbReference type="Proteomes" id="UP000037386"/>
    </source>
</evidence>
<reference evidence="3" key="1">
    <citation type="submission" date="2015-05" db="EMBL/GenBank/DDBJ databases">
        <title>Draft genome sequence of 'Candidatus Phytoplasma Pruni' strain CX, a plant pathogenic bacterium.</title>
        <authorList>
            <person name="Lee I.-M."/>
            <person name="Bottner-Parker K.D."/>
            <person name="Shao J."/>
            <person name="Gundersen-Rindal D.E."/>
            <person name="Zhao Y."/>
            <person name="Davis R.E."/>
        </authorList>
    </citation>
    <scope>NUCLEOTIDE SEQUENCE [LARGE SCALE GENOMIC DNA]</scope>
    <source>
        <strain evidence="3">CX</strain>
    </source>
</reference>
<dbReference type="EMBL" id="LHCF01000003">
    <property type="protein sequence ID" value="KOR75605.1"/>
    <property type="molecule type" value="Genomic_DNA"/>
</dbReference>
<accession>A0A0M1N0P3</accession>
<keyword evidence="1" id="KW-0175">Coiled coil</keyword>
<sequence length="246" mass="29285">MSIQGKKVWKYFVIFLTFSLISPIYGVTPYRNKQPETKKIVSPILYPSIEKIKTMLPTIKDAAFCQRLLEHVVKMIFAEIDKEYYNFQEKDKENIDFLYQTLEKYNIVEEFSDTIATTVFDPNEYLFVFVGNANDLKNYQIYLQHKKNNFQGDKGSFWRNWQPANMIFVSKKHIQFLIDKLLQAMLLEEEMKIINSNLLFQNSESYKKNLQPQIQFIQQEIKSLKEELGRERCLNISINNEMLDLQ</sequence>
<dbReference type="Proteomes" id="UP000037386">
    <property type="component" value="Unassembled WGS sequence"/>
</dbReference>